<sequence>MGKGKSTEERIKYFKDMFPIKFNDEITLYLLDENVDVVIDNQNLRNYYFNVIDNDGYKYRQNIHHILSSRKNYKCPARFFANNPYTYENINNFFKINDIDLFINGINLPISGCAREKFDFVKSNGEIVSTTWNQIQHHTFRYKKDYDEAKQKKFDDTHMTKDKAIPIILKKSEELKRPLLQSDFEGVETTDTSIGIRVIWRIWGTFTNMIKDLGLQEHDGYFRPNDKNYHSHDEVINSVKSVCDKVKTEGRAIVMYPDFKGYIDIEISTIRRHCELDGTTLNKLVEKYGCKLQQAGNGLNHTFSDGERIVSKYEYDFSNFLRTHGLNFNVDYFRNIPYKSIDSSYSGKMNCDYLIIFNNKKVYIELAGILGNKGHQEAYRNNTPIKSKSKELYRQKLYQKRDIFERNGLDYYILLKDEMNEETYNNILNKYLKEVT</sequence>
<accession>A0ABR7F1B7</accession>
<organism evidence="1 2">
    <name type="scientific">Eubacterium segne</name>
    <dbReference type="NCBI Taxonomy" id="2763045"/>
    <lineage>
        <taxon>Bacteria</taxon>
        <taxon>Bacillati</taxon>
        <taxon>Bacillota</taxon>
        <taxon>Clostridia</taxon>
        <taxon>Eubacteriales</taxon>
        <taxon>Eubacteriaceae</taxon>
        <taxon>Eubacterium</taxon>
    </lineage>
</organism>
<dbReference type="EMBL" id="JACOOZ010000003">
    <property type="protein sequence ID" value="MBC5667404.1"/>
    <property type="molecule type" value="Genomic_DNA"/>
</dbReference>
<dbReference type="Proteomes" id="UP000597877">
    <property type="component" value="Unassembled WGS sequence"/>
</dbReference>
<protein>
    <submittedName>
        <fullName evidence="1">Uncharacterized protein</fullName>
    </submittedName>
</protein>
<dbReference type="RefSeq" id="WP_186840185.1">
    <property type="nucleotide sequence ID" value="NZ_JACOOZ010000003.1"/>
</dbReference>
<comment type="caution">
    <text evidence="1">The sequence shown here is derived from an EMBL/GenBank/DDBJ whole genome shotgun (WGS) entry which is preliminary data.</text>
</comment>
<evidence type="ECO:0000313" key="2">
    <source>
        <dbReference type="Proteomes" id="UP000597877"/>
    </source>
</evidence>
<keyword evidence="2" id="KW-1185">Reference proteome</keyword>
<gene>
    <name evidence="1" type="ORF">H8S00_05315</name>
</gene>
<name>A0ABR7F1B7_9FIRM</name>
<evidence type="ECO:0000313" key="1">
    <source>
        <dbReference type="EMBL" id="MBC5667404.1"/>
    </source>
</evidence>
<proteinExistence type="predicted"/>
<reference evidence="1 2" key="1">
    <citation type="submission" date="2020-08" db="EMBL/GenBank/DDBJ databases">
        <title>Genome public.</title>
        <authorList>
            <person name="Liu C."/>
            <person name="Sun Q."/>
        </authorList>
    </citation>
    <scope>NUCLEOTIDE SEQUENCE [LARGE SCALE GENOMIC DNA]</scope>
    <source>
        <strain evidence="1 2">BX4</strain>
    </source>
</reference>